<evidence type="ECO:0000256" key="6">
    <source>
        <dbReference type="ARBA" id="ARBA00022692"/>
    </source>
</evidence>
<dbReference type="GO" id="GO:0016301">
    <property type="term" value="F:kinase activity"/>
    <property type="evidence" value="ECO:0007669"/>
    <property type="project" value="UniProtKB-KW"/>
</dbReference>
<dbReference type="InterPro" id="IPR036945">
    <property type="entry name" value="DAGK_sf"/>
</dbReference>
<evidence type="ECO:0000256" key="2">
    <source>
        <dbReference type="ARBA" id="ARBA00005967"/>
    </source>
</evidence>
<dbReference type="EMBL" id="MFLZ01000008">
    <property type="protein sequence ID" value="OGG80412.1"/>
    <property type="molecule type" value="Genomic_DNA"/>
</dbReference>
<dbReference type="Proteomes" id="UP000177372">
    <property type="component" value="Unassembled WGS sequence"/>
</dbReference>
<dbReference type="STRING" id="1798512.A3A39_02545"/>
<comment type="subcellular location">
    <subcellularLocation>
        <location evidence="1">Cell membrane</location>
        <topology evidence="1">Multi-pass membrane protein</topology>
    </subcellularLocation>
</comment>
<feature type="binding site" evidence="18">
    <location>
        <position position="71"/>
    </location>
    <ligand>
        <name>a divalent metal cation</name>
        <dbReference type="ChEBI" id="CHEBI:60240"/>
    </ligand>
</feature>
<evidence type="ECO:0000256" key="5">
    <source>
        <dbReference type="ARBA" id="ARBA00022679"/>
    </source>
</evidence>
<proteinExistence type="inferred from homology"/>
<dbReference type="GO" id="GO:0005524">
    <property type="term" value="F:ATP binding"/>
    <property type="evidence" value="ECO:0007669"/>
    <property type="project" value="UniProtKB-KW"/>
</dbReference>
<gene>
    <name evidence="20" type="ORF">A3A39_02545</name>
</gene>
<evidence type="ECO:0000256" key="15">
    <source>
        <dbReference type="PIRSR" id="PIRSR600829-1"/>
    </source>
</evidence>
<feature type="active site" description="Proton acceptor" evidence="15">
    <location>
        <position position="64"/>
    </location>
</feature>
<feature type="binding site" evidence="17">
    <location>
        <begin position="89"/>
        <end position="90"/>
    </location>
    <ligand>
        <name>ATP</name>
        <dbReference type="ChEBI" id="CHEBI:30616"/>
    </ligand>
</feature>
<feature type="binding site" evidence="16">
    <location>
        <position position="64"/>
    </location>
    <ligand>
        <name>substrate</name>
    </ligand>
</feature>
<dbReference type="GO" id="GO:0005886">
    <property type="term" value="C:plasma membrane"/>
    <property type="evidence" value="ECO:0007669"/>
    <property type="project" value="UniProtKB-SubCell"/>
</dbReference>
<accession>A0A1F6F3G8</accession>
<sequence length="119" mass="13463">MSEKKLHNVRYALNGVKIAWQEEFSFRIEILATLLVLLLGWFFEISRTEWLFVVFMISLVLSAEVFNTALEELCDKFKSDPDPHIAKIKDLAAAAVLIAAIAAFVIGATIFVPYFRALL</sequence>
<keyword evidence="3" id="KW-1003">Cell membrane</keyword>
<keyword evidence="7 17" id="KW-0547">Nucleotide-binding</keyword>
<evidence type="ECO:0000256" key="8">
    <source>
        <dbReference type="ARBA" id="ARBA00022777"/>
    </source>
</evidence>
<feature type="binding site" evidence="17">
    <location>
        <position position="23"/>
    </location>
    <ligand>
        <name>ATP</name>
        <dbReference type="ChEBI" id="CHEBI:30616"/>
    </ligand>
</feature>
<evidence type="ECO:0000256" key="17">
    <source>
        <dbReference type="PIRSR" id="PIRSR600829-3"/>
    </source>
</evidence>
<evidence type="ECO:0000256" key="18">
    <source>
        <dbReference type="PIRSR" id="PIRSR600829-4"/>
    </source>
</evidence>
<comment type="caution">
    <text evidence="20">The sequence shown here is derived from an EMBL/GenBank/DDBJ whole genome shotgun (WGS) entry which is preliminary data.</text>
</comment>
<evidence type="ECO:0000256" key="16">
    <source>
        <dbReference type="PIRSR" id="PIRSR600829-2"/>
    </source>
</evidence>
<evidence type="ECO:0000256" key="13">
    <source>
        <dbReference type="ARBA" id="ARBA00023209"/>
    </source>
</evidence>
<evidence type="ECO:0000256" key="7">
    <source>
        <dbReference type="ARBA" id="ARBA00022741"/>
    </source>
</evidence>
<dbReference type="Pfam" id="PF01219">
    <property type="entry name" value="DAGK_prokar"/>
    <property type="match status" value="1"/>
</dbReference>
<evidence type="ECO:0000256" key="9">
    <source>
        <dbReference type="ARBA" id="ARBA00022840"/>
    </source>
</evidence>
<dbReference type="PANTHER" id="PTHR34299:SF1">
    <property type="entry name" value="DIACYLGLYCEROL KINASE"/>
    <property type="match status" value="1"/>
</dbReference>
<feature type="transmembrane region" description="Helical" evidence="19">
    <location>
        <begin position="49"/>
        <end position="70"/>
    </location>
</feature>
<evidence type="ECO:0000313" key="21">
    <source>
        <dbReference type="Proteomes" id="UP000177372"/>
    </source>
</evidence>
<keyword evidence="12 19" id="KW-0472">Membrane</keyword>
<evidence type="ECO:0000313" key="20">
    <source>
        <dbReference type="EMBL" id="OGG80412.1"/>
    </source>
</evidence>
<keyword evidence="6 19" id="KW-0812">Transmembrane</keyword>
<feature type="transmembrane region" description="Helical" evidence="19">
    <location>
        <begin position="24"/>
        <end position="43"/>
    </location>
</feature>
<comment type="similarity">
    <text evidence="2">Belongs to the bacterial diacylglycerol kinase family.</text>
</comment>
<evidence type="ECO:0000256" key="10">
    <source>
        <dbReference type="ARBA" id="ARBA00022989"/>
    </source>
</evidence>
<keyword evidence="13" id="KW-0594">Phospholipid biosynthesis</keyword>
<evidence type="ECO:0000256" key="12">
    <source>
        <dbReference type="ARBA" id="ARBA00023136"/>
    </source>
</evidence>
<organism evidence="20 21">
    <name type="scientific">Candidatus Kaiserbacteria bacterium RIFCSPLOWO2_01_FULL_54_13</name>
    <dbReference type="NCBI Taxonomy" id="1798512"/>
    <lineage>
        <taxon>Bacteria</taxon>
        <taxon>Candidatus Kaiseribacteriota</taxon>
    </lineage>
</organism>
<keyword evidence="14" id="KW-1208">Phospholipid metabolism</keyword>
<comment type="cofactor">
    <cofactor evidence="18">
        <name>Mg(2+)</name>
        <dbReference type="ChEBI" id="CHEBI:18420"/>
    </cofactor>
    <text evidence="18">Mn(2+), Zn(2+), Cd(2+) and Co(2+) support activity to lesser extents.</text>
</comment>
<evidence type="ECO:0000256" key="14">
    <source>
        <dbReference type="ARBA" id="ARBA00023264"/>
    </source>
</evidence>
<keyword evidence="10 19" id="KW-1133">Transmembrane helix</keyword>
<evidence type="ECO:0000256" key="4">
    <source>
        <dbReference type="ARBA" id="ARBA00022516"/>
    </source>
</evidence>
<evidence type="ECO:0008006" key="22">
    <source>
        <dbReference type="Google" id="ProtNLM"/>
    </source>
</evidence>
<name>A0A1F6F3G8_9BACT</name>
<reference evidence="20 21" key="1">
    <citation type="journal article" date="2016" name="Nat. Commun.">
        <title>Thousands of microbial genomes shed light on interconnected biogeochemical processes in an aquifer system.</title>
        <authorList>
            <person name="Anantharaman K."/>
            <person name="Brown C.T."/>
            <person name="Hug L.A."/>
            <person name="Sharon I."/>
            <person name="Castelle C.J."/>
            <person name="Probst A.J."/>
            <person name="Thomas B.C."/>
            <person name="Singh A."/>
            <person name="Wilkins M.J."/>
            <person name="Karaoz U."/>
            <person name="Brodie E.L."/>
            <person name="Williams K.H."/>
            <person name="Hubbard S.S."/>
            <person name="Banfield J.F."/>
        </authorList>
    </citation>
    <scope>NUCLEOTIDE SEQUENCE [LARGE SCALE GENOMIC DNA]</scope>
</reference>
<feature type="binding site" evidence="18">
    <location>
        <position position="23"/>
    </location>
    <ligand>
        <name>a divalent metal cation</name>
        <dbReference type="ChEBI" id="CHEBI:60240"/>
    </ligand>
</feature>
<evidence type="ECO:0000256" key="1">
    <source>
        <dbReference type="ARBA" id="ARBA00004651"/>
    </source>
</evidence>
<dbReference type="GO" id="GO:0046872">
    <property type="term" value="F:metal ion binding"/>
    <property type="evidence" value="ECO:0007669"/>
    <property type="project" value="UniProtKB-KW"/>
</dbReference>
<dbReference type="Gene3D" id="1.10.287.3610">
    <property type="match status" value="1"/>
</dbReference>
<keyword evidence="8" id="KW-0418">Kinase</keyword>
<dbReference type="GO" id="GO:0008654">
    <property type="term" value="P:phospholipid biosynthetic process"/>
    <property type="evidence" value="ECO:0007669"/>
    <property type="project" value="UniProtKB-KW"/>
</dbReference>
<dbReference type="PANTHER" id="PTHR34299">
    <property type="entry name" value="DIACYLGLYCEROL KINASE"/>
    <property type="match status" value="1"/>
</dbReference>
<keyword evidence="4" id="KW-0444">Lipid biosynthesis</keyword>
<keyword evidence="9 17" id="KW-0067">ATP-binding</keyword>
<keyword evidence="5" id="KW-0808">Transferase</keyword>
<feature type="binding site" evidence="17">
    <location>
        <position position="71"/>
    </location>
    <ligand>
        <name>ATP</name>
        <dbReference type="ChEBI" id="CHEBI:30616"/>
    </ligand>
</feature>
<dbReference type="InterPro" id="IPR000829">
    <property type="entry name" value="DAGK"/>
</dbReference>
<keyword evidence="11" id="KW-0443">Lipid metabolism</keyword>
<evidence type="ECO:0000256" key="11">
    <source>
        <dbReference type="ARBA" id="ARBA00023098"/>
    </source>
</evidence>
<feature type="binding site" evidence="17">
    <location>
        <position position="11"/>
    </location>
    <ligand>
        <name>ATP</name>
        <dbReference type="ChEBI" id="CHEBI:30616"/>
    </ligand>
</feature>
<dbReference type="CDD" id="cd14265">
    <property type="entry name" value="UDPK_IM_like"/>
    <property type="match status" value="1"/>
</dbReference>
<evidence type="ECO:0000256" key="19">
    <source>
        <dbReference type="SAM" id="Phobius"/>
    </source>
</evidence>
<evidence type="ECO:0000256" key="3">
    <source>
        <dbReference type="ARBA" id="ARBA00022475"/>
    </source>
</evidence>
<feature type="transmembrane region" description="Helical" evidence="19">
    <location>
        <begin position="91"/>
        <end position="115"/>
    </location>
</feature>
<dbReference type="AlphaFoldDB" id="A0A1F6F3G8"/>
<protein>
    <recommendedName>
        <fullName evidence="22">Diacylglycerol kinase</fullName>
    </recommendedName>
</protein>
<keyword evidence="18" id="KW-0460">Magnesium</keyword>
<keyword evidence="18" id="KW-0479">Metal-binding</keyword>
<dbReference type="InterPro" id="IPR033717">
    <property type="entry name" value="UDPK"/>
</dbReference>